<dbReference type="OrthoDB" id="10673019at2759"/>
<feature type="region of interest" description="Disordered" evidence="1">
    <location>
        <begin position="367"/>
        <end position="469"/>
    </location>
</feature>
<name>A0A6A6QF97_9PEZI</name>
<dbReference type="EMBL" id="MU004196">
    <property type="protein sequence ID" value="KAF2490716.1"/>
    <property type="molecule type" value="Genomic_DNA"/>
</dbReference>
<sequence length="576" mass="63435">MAGLNAPVIGVIALSAAQRLRAHIGSSPQIMKGVDLFPRRQKQQGRERLLRTGRRHVAFEVCYVVMVVHASDAKCTPEGFSDAFQQTSEKRMPESQCQAQARKRRGMWRISRLSSGGRSTDIAMRDLNSSVGRICLTRDKADQDADLGRRLSEGRQETRKWWRLVLQGAAESSPLAAGVPQCTTACCSTCWVFCMNLTESLPWGPWRCISKYICPCGDVLYESNATGYWYKSDTGRECRGYGGVVASRAIFEVQYCKYPKFAALCPLPAASTLESSGLLEVTGTYRMLKIAVPRAPSQQSQYIRGKQAFAEDGGDVMQRSRILGDENWETVIANLVLFWWPSLVLRLISGATTPEARGFLLFHEQEGEHRDGLPSAGTAGDELDTNRATRGPRAPAASKLQHIGHGGDRVRRARDDGGGADKPNWHGKAGAAADLSAEIGRLRPGKPDERGCAGNDGHKRHPSRLRVPGPWAVGRGGELVHLVVDLDVACASAHLKEELLWIWISAHGSRLRPVPQRSRLNDVQSASVAQRVMTTTAMPSQPFQPFVGGELCVCWSRRRARSHACQKQRTCGQRAR</sequence>
<proteinExistence type="predicted"/>
<gene>
    <name evidence="2" type="ORF">BU16DRAFT_543025</name>
</gene>
<reference evidence="2" key="1">
    <citation type="journal article" date="2020" name="Stud. Mycol.">
        <title>101 Dothideomycetes genomes: a test case for predicting lifestyles and emergence of pathogens.</title>
        <authorList>
            <person name="Haridas S."/>
            <person name="Albert R."/>
            <person name="Binder M."/>
            <person name="Bloem J."/>
            <person name="Labutti K."/>
            <person name="Salamov A."/>
            <person name="Andreopoulos B."/>
            <person name="Baker S."/>
            <person name="Barry K."/>
            <person name="Bills G."/>
            <person name="Bluhm B."/>
            <person name="Cannon C."/>
            <person name="Castanera R."/>
            <person name="Culley D."/>
            <person name="Daum C."/>
            <person name="Ezra D."/>
            <person name="Gonzalez J."/>
            <person name="Henrissat B."/>
            <person name="Kuo A."/>
            <person name="Liang C."/>
            <person name="Lipzen A."/>
            <person name="Lutzoni F."/>
            <person name="Magnuson J."/>
            <person name="Mondo S."/>
            <person name="Nolan M."/>
            <person name="Ohm R."/>
            <person name="Pangilinan J."/>
            <person name="Park H.-J."/>
            <person name="Ramirez L."/>
            <person name="Alfaro M."/>
            <person name="Sun H."/>
            <person name="Tritt A."/>
            <person name="Yoshinaga Y."/>
            <person name="Zwiers L.-H."/>
            <person name="Turgeon B."/>
            <person name="Goodwin S."/>
            <person name="Spatafora J."/>
            <person name="Crous P."/>
            <person name="Grigoriev I."/>
        </authorList>
    </citation>
    <scope>NUCLEOTIDE SEQUENCE</scope>
    <source>
        <strain evidence="2">CBS 269.34</strain>
    </source>
</reference>
<evidence type="ECO:0000313" key="2">
    <source>
        <dbReference type="EMBL" id="KAF2490716.1"/>
    </source>
</evidence>
<evidence type="ECO:0000313" key="3">
    <source>
        <dbReference type="Proteomes" id="UP000799750"/>
    </source>
</evidence>
<dbReference type="Proteomes" id="UP000799750">
    <property type="component" value="Unassembled WGS sequence"/>
</dbReference>
<evidence type="ECO:0000256" key="1">
    <source>
        <dbReference type="SAM" id="MobiDB-lite"/>
    </source>
</evidence>
<keyword evidence="3" id="KW-1185">Reference proteome</keyword>
<protein>
    <submittedName>
        <fullName evidence="2">Uncharacterized protein</fullName>
    </submittedName>
</protein>
<feature type="compositionally biased region" description="Basic and acidic residues" evidence="1">
    <location>
        <begin position="405"/>
        <end position="419"/>
    </location>
</feature>
<dbReference type="AlphaFoldDB" id="A0A6A6QF97"/>
<accession>A0A6A6QF97</accession>
<organism evidence="2 3">
    <name type="scientific">Lophium mytilinum</name>
    <dbReference type="NCBI Taxonomy" id="390894"/>
    <lineage>
        <taxon>Eukaryota</taxon>
        <taxon>Fungi</taxon>
        <taxon>Dikarya</taxon>
        <taxon>Ascomycota</taxon>
        <taxon>Pezizomycotina</taxon>
        <taxon>Dothideomycetes</taxon>
        <taxon>Pleosporomycetidae</taxon>
        <taxon>Mytilinidiales</taxon>
        <taxon>Mytilinidiaceae</taxon>
        <taxon>Lophium</taxon>
    </lineage>
</organism>